<evidence type="ECO:0000256" key="4">
    <source>
        <dbReference type="ARBA" id="ARBA00023125"/>
    </source>
</evidence>
<evidence type="ECO:0000313" key="11">
    <source>
        <dbReference type="Proteomes" id="UP000801492"/>
    </source>
</evidence>
<dbReference type="FunFam" id="1.10.10.10:FF:000200">
    <property type="entry name" value="GA-binding protein alpha chain, putative"/>
    <property type="match status" value="1"/>
</dbReference>
<dbReference type="PANTHER" id="PTHR11849">
    <property type="entry name" value="ETS"/>
    <property type="match status" value="1"/>
</dbReference>
<reference evidence="10" key="1">
    <citation type="submission" date="2019-08" db="EMBL/GenBank/DDBJ databases">
        <title>The genome of the North American firefly Photinus pyralis.</title>
        <authorList>
            <consortium name="Photinus pyralis genome working group"/>
            <person name="Fallon T.R."/>
            <person name="Sander Lower S.E."/>
            <person name="Weng J.-K."/>
        </authorList>
    </citation>
    <scope>NUCLEOTIDE SEQUENCE</scope>
    <source>
        <strain evidence="10">TRF0915ILg1</strain>
        <tissue evidence="10">Whole body</tissue>
    </source>
</reference>
<dbReference type="CDD" id="cd08534">
    <property type="entry name" value="SAM_PNT-GABP-alpha"/>
    <property type="match status" value="1"/>
</dbReference>
<dbReference type="PROSITE" id="PS00345">
    <property type="entry name" value="ETS_DOMAIN_1"/>
    <property type="match status" value="1"/>
</dbReference>
<protein>
    <recommendedName>
        <fullName evidence="12">DNA-binding protein Ets97D</fullName>
    </recommendedName>
</protein>
<proteinExistence type="inferred from homology"/>
<dbReference type="InterPro" id="IPR013761">
    <property type="entry name" value="SAM/pointed_sf"/>
</dbReference>
<evidence type="ECO:0000256" key="3">
    <source>
        <dbReference type="ARBA" id="ARBA00022553"/>
    </source>
</evidence>
<gene>
    <name evidence="10" type="ORF">ILUMI_07542</name>
</gene>
<dbReference type="Pfam" id="PF11620">
    <property type="entry name" value="GABP-alpha"/>
    <property type="match status" value="1"/>
</dbReference>
<feature type="domain" description="ETS" evidence="8">
    <location>
        <begin position="301"/>
        <end position="381"/>
    </location>
</feature>
<keyword evidence="4 6" id="KW-0238">DNA-binding</keyword>
<dbReference type="InterPro" id="IPR024668">
    <property type="entry name" value="GABP_asu_N"/>
</dbReference>
<keyword evidence="11" id="KW-1185">Reference proteome</keyword>
<evidence type="ECO:0000259" key="8">
    <source>
        <dbReference type="PROSITE" id="PS50061"/>
    </source>
</evidence>
<evidence type="ECO:0000256" key="7">
    <source>
        <dbReference type="SAM" id="MobiDB-lite"/>
    </source>
</evidence>
<dbReference type="Pfam" id="PF02198">
    <property type="entry name" value="SAM_PNT"/>
    <property type="match status" value="1"/>
</dbReference>
<dbReference type="FunFam" id="1.10.150.50:FF:000039">
    <property type="entry name" value="GA-binding protein alpha chain, putative"/>
    <property type="match status" value="1"/>
</dbReference>
<dbReference type="Proteomes" id="UP000801492">
    <property type="component" value="Unassembled WGS sequence"/>
</dbReference>
<feature type="region of interest" description="Disordered" evidence="7">
    <location>
        <begin position="133"/>
        <end position="153"/>
    </location>
</feature>
<dbReference type="PROSITE" id="PS51433">
    <property type="entry name" value="PNT"/>
    <property type="match status" value="1"/>
</dbReference>
<dbReference type="GO" id="GO:0030154">
    <property type="term" value="P:cell differentiation"/>
    <property type="evidence" value="ECO:0007669"/>
    <property type="project" value="TreeGrafter"/>
</dbReference>
<comment type="subcellular location">
    <subcellularLocation>
        <location evidence="1 6">Nucleus</location>
    </subcellularLocation>
</comment>
<sequence>MEPGDDSEVPSHIDVINNFGEGFDDETLMPEFDSDLMTMNTDPESDVIMEHMDIREPLSNLKKLLEHRLGVDLSGYMFSLQGSQMLEGHKNLVDQCVQGEGLVQINVEIQANLKRINIIDVLKPADDFLDCDVESNSRSESDEPVSPPETKPNNVVHWQIDQNFKQEQERLKIPLDPEEWDAVHVKHWVQWAVRHFNLPNLKLSDWAMTGKELMELSLSDFQRMVPSDPGDVFWTHLELLRKMKVIATMKVEEHPVQENRRPPRLMKQTKINRIMPNFTSALGLFDSAVTVGNRTGNNGQIQLWQFLLELLTSREYKSVIHWQGSEGEFKLSNPEIVAQLWGERKNKPTMNYEKLSRALRYYYDGDMISKVHGKRFVYKFVCDLKQLLGYSAVELAKLVNCGNPR</sequence>
<dbReference type="SMART" id="SM00413">
    <property type="entry name" value="ETS"/>
    <property type="match status" value="1"/>
</dbReference>
<dbReference type="GO" id="GO:0000981">
    <property type="term" value="F:DNA-binding transcription factor activity, RNA polymerase II-specific"/>
    <property type="evidence" value="ECO:0007669"/>
    <property type="project" value="TreeGrafter"/>
</dbReference>
<dbReference type="InterPro" id="IPR000418">
    <property type="entry name" value="Ets_dom"/>
</dbReference>
<dbReference type="SMART" id="SM00251">
    <property type="entry name" value="SAM_PNT"/>
    <property type="match status" value="1"/>
</dbReference>
<comment type="caution">
    <text evidence="10">The sequence shown here is derived from an EMBL/GenBank/DDBJ whole genome shotgun (WGS) entry which is preliminary data.</text>
</comment>
<dbReference type="InterPro" id="IPR046328">
    <property type="entry name" value="ETS_fam"/>
</dbReference>
<dbReference type="EMBL" id="VTPC01003375">
    <property type="protein sequence ID" value="KAF2898632.1"/>
    <property type="molecule type" value="Genomic_DNA"/>
</dbReference>
<dbReference type="InterPro" id="IPR003118">
    <property type="entry name" value="Pointed_dom"/>
</dbReference>
<dbReference type="Gene3D" id="3.10.20.90">
    <property type="entry name" value="Phosphatidylinositol 3-kinase Catalytic Subunit, Chain A, domain 1"/>
    <property type="match status" value="1"/>
</dbReference>
<dbReference type="FunFam" id="3.10.20.90:FF:000251">
    <property type="entry name" value="DNA-binding protein Ets97D"/>
    <property type="match status" value="1"/>
</dbReference>
<feature type="domain" description="PNT" evidence="9">
    <location>
        <begin position="159"/>
        <end position="244"/>
    </location>
</feature>
<accession>A0A8K0GEA7</accession>
<dbReference type="SUPFAM" id="SSF46785">
    <property type="entry name" value="Winged helix' DNA-binding domain"/>
    <property type="match status" value="1"/>
</dbReference>
<dbReference type="Pfam" id="PF00178">
    <property type="entry name" value="Ets"/>
    <property type="match status" value="1"/>
</dbReference>
<dbReference type="AlphaFoldDB" id="A0A8K0GEA7"/>
<evidence type="ECO:0000256" key="6">
    <source>
        <dbReference type="RuleBase" id="RU004019"/>
    </source>
</evidence>
<evidence type="ECO:0008006" key="12">
    <source>
        <dbReference type="Google" id="ProtNLM"/>
    </source>
</evidence>
<dbReference type="Gene3D" id="1.10.150.50">
    <property type="entry name" value="Transcription Factor, Ets-1"/>
    <property type="match status" value="1"/>
</dbReference>
<dbReference type="InterPro" id="IPR036390">
    <property type="entry name" value="WH_DNA-bd_sf"/>
</dbReference>
<dbReference type="PRINTS" id="PR00454">
    <property type="entry name" value="ETSDOMAIN"/>
</dbReference>
<dbReference type="PANTHER" id="PTHR11849:SF195">
    <property type="entry name" value="GA-BINDING PROTEIN ALPHA CHAIN"/>
    <property type="match status" value="1"/>
</dbReference>
<dbReference type="PROSITE" id="PS00346">
    <property type="entry name" value="ETS_DOMAIN_2"/>
    <property type="match status" value="1"/>
</dbReference>
<dbReference type="SUPFAM" id="SSF47769">
    <property type="entry name" value="SAM/Pointed domain"/>
    <property type="match status" value="1"/>
</dbReference>
<dbReference type="GO" id="GO:0005634">
    <property type="term" value="C:nucleus"/>
    <property type="evidence" value="ECO:0007669"/>
    <property type="project" value="UniProtKB-SubCell"/>
</dbReference>
<keyword evidence="5 6" id="KW-0539">Nucleus</keyword>
<name>A0A8K0GEA7_IGNLU</name>
<dbReference type="PROSITE" id="PS50061">
    <property type="entry name" value="ETS_DOMAIN_3"/>
    <property type="match status" value="1"/>
</dbReference>
<evidence type="ECO:0000256" key="1">
    <source>
        <dbReference type="ARBA" id="ARBA00004123"/>
    </source>
</evidence>
<evidence type="ECO:0000313" key="10">
    <source>
        <dbReference type="EMBL" id="KAF2898632.1"/>
    </source>
</evidence>
<dbReference type="Gene3D" id="1.10.10.10">
    <property type="entry name" value="Winged helix-like DNA-binding domain superfamily/Winged helix DNA-binding domain"/>
    <property type="match status" value="1"/>
</dbReference>
<dbReference type="GO" id="GO:0043565">
    <property type="term" value="F:sequence-specific DNA binding"/>
    <property type="evidence" value="ECO:0007669"/>
    <property type="project" value="InterPro"/>
</dbReference>
<dbReference type="OrthoDB" id="10067219at2759"/>
<dbReference type="InterPro" id="IPR036388">
    <property type="entry name" value="WH-like_DNA-bd_sf"/>
</dbReference>
<evidence type="ECO:0000256" key="5">
    <source>
        <dbReference type="ARBA" id="ARBA00023242"/>
    </source>
</evidence>
<organism evidence="10 11">
    <name type="scientific">Ignelater luminosus</name>
    <name type="common">Cucubano</name>
    <name type="synonym">Pyrophorus luminosus</name>
    <dbReference type="NCBI Taxonomy" id="2038154"/>
    <lineage>
        <taxon>Eukaryota</taxon>
        <taxon>Metazoa</taxon>
        <taxon>Ecdysozoa</taxon>
        <taxon>Arthropoda</taxon>
        <taxon>Hexapoda</taxon>
        <taxon>Insecta</taxon>
        <taxon>Pterygota</taxon>
        <taxon>Neoptera</taxon>
        <taxon>Endopterygota</taxon>
        <taxon>Coleoptera</taxon>
        <taxon>Polyphaga</taxon>
        <taxon>Elateriformia</taxon>
        <taxon>Elateroidea</taxon>
        <taxon>Elateridae</taxon>
        <taxon>Agrypninae</taxon>
        <taxon>Pyrophorini</taxon>
        <taxon>Ignelater</taxon>
    </lineage>
</organism>
<evidence type="ECO:0000259" key="9">
    <source>
        <dbReference type="PROSITE" id="PS51433"/>
    </source>
</evidence>
<comment type="similarity">
    <text evidence="2 6">Belongs to the ETS family.</text>
</comment>
<keyword evidence="3" id="KW-0597">Phosphoprotein</keyword>
<evidence type="ECO:0000256" key="2">
    <source>
        <dbReference type="ARBA" id="ARBA00005562"/>
    </source>
</evidence>